<comment type="caution">
    <text evidence="2">The sequence shown here is derived from an EMBL/GenBank/DDBJ whole genome shotgun (WGS) entry which is preliminary data.</text>
</comment>
<organism evidence="2 3">
    <name type="scientific">Zapornia atra</name>
    <name type="common">Henderson crake</name>
    <dbReference type="NCBI Taxonomy" id="2585822"/>
    <lineage>
        <taxon>Eukaryota</taxon>
        <taxon>Metazoa</taxon>
        <taxon>Chordata</taxon>
        <taxon>Craniata</taxon>
        <taxon>Vertebrata</taxon>
        <taxon>Euteleostomi</taxon>
        <taxon>Archelosauria</taxon>
        <taxon>Archosauria</taxon>
        <taxon>Dinosauria</taxon>
        <taxon>Saurischia</taxon>
        <taxon>Theropoda</taxon>
        <taxon>Coelurosauria</taxon>
        <taxon>Aves</taxon>
        <taxon>Neognathae</taxon>
        <taxon>Neoaves</taxon>
        <taxon>Gruiformes</taxon>
        <taxon>Rallidae</taxon>
        <taxon>Zapornia</taxon>
    </lineage>
</organism>
<evidence type="ECO:0000313" key="2">
    <source>
        <dbReference type="EMBL" id="NXT77124.1"/>
    </source>
</evidence>
<evidence type="ECO:0000313" key="3">
    <source>
        <dbReference type="Proteomes" id="UP000557426"/>
    </source>
</evidence>
<dbReference type="EMBL" id="VZTU01010715">
    <property type="protein sequence ID" value="NXT77124.1"/>
    <property type="molecule type" value="Genomic_DNA"/>
</dbReference>
<evidence type="ECO:0000256" key="1">
    <source>
        <dbReference type="SAM" id="MobiDB-lite"/>
    </source>
</evidence>
<dbReference type="Proteomes" id="UP000557426">
    <property type="component" value="Unassembled WGS sequence"/>
</dbReference>
<feature type="region of interest" description="Disordered" evidence="1">
    <location>
        <begin position="78"/>
        <end position="107"/>
    </location>
</feature>
<dbReference type="AlphaFoldDB" id="A0A7L3F8A9"/>
<accession>A0A7L3F8A9</accession>
<feature type="non-terminal residue" evidence="2">
    <location>
        <position position="1"/>
    </location>
</feature>
<reference evidence="2 3" key="1">
    <citation type="submission" date="2019-09" db="EMBL/GenBank/DDBJ databases">
        <title>Bird 10,000 Genomes (B10K) Project - Family phase.</title>
        <authorList>
            <person name="Zhang G."/>
        </authorList>
    </citation>
    <scope>NUCLEOTIDE SEQUENCE [LARGE SCALE GENOMIC DNA]</scope>
    <source>
        <strain evidence="2">B10K-DU-011-47</strain>
        <tissue evidence="2">Mixed tissue sample</tissue>
    </source>
</reference>
<dbReference type="GO" id="GO:0060271">
    <property type="term" value="P:cilium assembly"/>
    <property type="evidence" value="ECO:0007669"/>
    <property type="project" value="TreeGrafter"/>
</dbReference>
<keyword evidence="3" id="KW-1185">Reference proteome</keyword>
<feature type="region of interest" description="Disordered" evidence="1">
    <location>
        <begin position="1"/>
        <end position="57"/>
    </location>
</feature>
<proteinExistence type="predicted"/>
<dbReference type="InterPro" id="IPR028236">
    <property type="entry name" value="CPLANE1"/>
</dbReference>
<feature type="non-terminal residue" evidence="2">
    <location>
        <position position="126"/>
    </location>
</feature>
<gene>
    <name evidence="2" type="primary">Cplane1_3</name>
    <name evidence="2" type="ORF">ZAPATR_R14766</name>
</gene>
<dbReference type="GO" id="GO:0035869">
    <property type="term" value="C:ciliary transition zone"/>
    <property type="evidence" value="ECO:0007669"/>
    <property type="project" value="TreeGrafter"/>
</dbReference>
<name>A0A7L3F8A9_9GRUI</name>
<dbReference type="PANTHER" id="PTHR14492">
    <property type="entry name" value="JBTS17"/>
    <property type="match status" value="1"/>
</dbReference>
<sequence length="126" mass="13716">IVPQKSPSRGRMRNAASCPVTSRHSVECRVSGTSKQKPLRVATAVQTEDVDEESDRDIVSPWTVPDEVRRILEDTHDSLFQDSAPRPVSSSPLGITDTDGISESTGSISRLDWSAVEALVADVEQK</sequence>
<feature type="compositionally biased region" description="Polar residues" evidence="1">
    <location>
        <begin position="88"/>
        <end position="107"/>
    </location>
</feature>
<dbReference type="Pfam" id="PF15392">
    <property type="entry name" value="Joubert"/>
    <property type="match status" value="1"/>
</dbReference>
<dbReference type="PANTHER" id="PTHR14492:SF4">
    <property type="entry name" value="CILIOGENESIS AND PLANAR POLARITY EFFECTOR 1"/>
    <property type="match status" value="1"/>
</dbReference>
<protein>
    <submittedName>
        <fullName evidence="2">CPLN1 protein</fullName>
    </submittedName>
</protein>